<dbReference type="Proteomes" id="UP000275846">
    <property type="component" value="Unassembled WGS sequence"/>
</dbReference>
<keyword evidence="3" id="KW-1185">Reference proteome</keyword>
<evidence type="ECO:0000256" key="1">
    <source>
        <dbReference type="SAM" id="MobiDB-lite"/>
    </source>
</evidence>
<feature type="compositionally biased region" description="Acidic residues" evidence="1">
    <location>
        <begin position="57"/>
        <end position="72"/>
    </location>
</feature>
<feature type="compositionally biased region" description="Polar residues" evidence="1">
    <location>
        <begin position="112"/>
        <end position="128"/>
    </location>
</feature>
<feature type="region of interest" description="Disordered" evidence="1">
    <location>
        <begin position="55"/>
        <end position="128"/>
    </location>
</feature>
<name>A0A183TLH9_SCHSO</name>
<evidence type="ECO:0000313" key="2">
    <source>
        <dbReference type="EMBL" id="VDM03713.1"/>
    </source>
</evidence>
<gene>
    <name evidence="2" type="ORF">SSLN_LOCUS17327</name>
</gene>
<proteinExistence type="predicted"/>
<reference evidence="4" key="1">
    <citation type="submission" date="2016-06" db="UniProtKB">
        <authorList>
            <consortium name="WormBaseParasite"/>
        </authorList>
    </citation>
    <scope>IDENTIFICATION</scope>
</reference>
<reference evidence="2 3" key="2">
    <citation type="submission" date="2018-11" db="EMBL/GenBank/DDBJ databases">
        <authorList>
            <consortium name="Pathogen Informatics"/>
        </authorList>
    </citation>
    <scope>NUCLEOTIDE SEQUENCE [LARGE SCALE GENOMIC DNA]</scope>
    <source>
        <strain evidence="2 3">NST_G2</strain>
    </source>
</reference>
<organism evidence="4">
    <name type="scientific">Schistocephalus solidus</name>
    <name type="common">Tapeworm</name>
    <dbReference type="NCBI Taxonomy" id="70667"/>
    <lineage>
        <taxon>Eukaryota</taxon>
        <taxon>Metazoa</taxon>
        <taxon>Spiralia</taxon>
        <taxon>Lophotrochozoa</taxon>
        <taxon>Platyhelminthes</taxon>
        <taxon>Cestoda</taxon>
        <taxon>Eucestoda</taxon>
        <taxon>Diphyllobothriidea</taxon>
        <taxon>Diphyllobothriidae</taxon>
        <taxon>Schistocephalus</taxon>
    </lineage>
</organism>
<dbReference type="AlphaFoldDB" id="A0A183TLH9"/>
<evidence type="ECO:0000313" key="3">
    <source>
        <dbReference type="Proteomes" id="UP000275846"/>
    </source>
</evidence>
<feature type="compositionally biased region" description="Basic and acidic residues" evidence="1">
    <location>
        <begin position="86"/>
        <end position="95"/>
    </location>
</feature>
<dbReference type="WBParaSite" id="SSLN_0001798401-mRNA-1">
    <property type="protein sequence ID" value="SSLN_0001798401-mRNA-1"/>
    <property type="gene ID" value="SSLN_0001798401"/>
</dbReference>
<protein>
    <submittedName>
        <fullName evidence="2 4">Uncharacterized protein</fullName>
    </submittedName>
</protein>
<sequence length="183" mass="19992">MVLVDQLGRTVLPVQIRPFTVTPEDVPRCPLLIPSPPAPQDCVCWGIENCAAASQNDEGEDNNNNKDDDDDAALATVQLDSAGAEKVNEERQRDAGDDDDDDDDADDDDPHPTSTTSINSRVSATTSFPEPRLRLRKEHARLQRLRIDAAFSSQYVANCCIGVRGHKMGNSRDLICFSGQKVG</sequence>
<accession>A0A183TLH9</accession>
<dbReference type="EMBL" id="UYSU01042339">
    <property type="protein sequence ID" value="VDM03713.1"/>
    <property type="molecule type" value="Genomic_DNA"/>
</dbReference>
<feature type="compositionally biased region" description="Acidic residues" evidence="1">
    <location>
        <begin position="96"/>
        <end position="109"/>
    </location>
</feature>
<evidence type="ECO:0000313" key="4">
    <source>
        <dbReference type="WBParaSite" id="SSLN_0001798401-mRNA-1"/>
    </source>
</evidence>